<organism evidence="2 3">
    <name type="scientific">Meripilus lineatus</name>
    <dbReference type="NCBI Taxonomy" id="2056292"/>
    <lineage>
        <taxon>Eukaryota</taxon>
        <taxon>Fungi</taxon>
        <taxon>Dikarya</taxon>
        <taxon>Basidiomycota</taxon>
        <taxon>Agaricomycotina</taxon>
        <taxon>Agaricomycetes</taxon>
        <taxon>Polyporales</taxon>
        <taxon>Meripilaceae</taxon>
        <taxon>Meripilus</taxon>
    </lineage>
</organism>
<accession>A0AAD5V8E3</accession>
<comment type="caution">
    <text evidence="2">The sequence shown here is derived from an EMBL/GenBank/DDBJ whole genome shotgun (WGS) entry which is preliminary data.</text>
</comment>
<evidence type="ECO:0000313" key="3">
    <source>
        <dbReference type="Proteomes" id="UP001212997"/>
    </source>
</evidence>
<gene>
    <name evidence="2" type="ORF">NLI96_g3783</name>
</gene>
<dbReference type="EMBL" id="JANAWD010000102">
    <property type="protein sequence ID" value="KAJ3487092.1"/>
    <property type="molecule type" value="Genomic_DNA"/>
</dbReference>
<proteinExistence type="predicted"/>
<protein>
    <submittedName>
        <fullName evidence="2">Uncharacterized protein</fullName>
    </submittedName>
</protein>
<dbReference type="AlphaFoldDB" id="A0AAD5V8E3"/>
<evidence type="ECO:0000256" key="1">
    <source>
        <dbReference type="SAM" id="MobiDB-lite"/>
    </source>
</evidence>
<sequence>MVDALRMLPRLESLEVLHAIPDVTGEHPQIPLEFQHLHSIKLAGDAANCGCLLSLIKCQRTPTLELECYLDDQHSQLPSFTRALVHQLCTENSGKTCLQSISVACEGDDPWRTLRIRGRTTVELLSDIREEHFGAGLNVALTVSEDLDDSESTALRYLFSQLPLSNVRAIWLDSVLFRRSKVLINIFDQMGKLEYMAFTAIRGLDALFRRAGHVQLGDTEKSPLFPKVSTIVLEAIRFSQPMVAQLQDFLKDRRTAGTGIHEITFTECENLHHGSMEEFQAHCIEVHWDRFESVSQDDEESGEWASCENITSDEE</sequence>
<reference evidence="2" key="1">
    <citation type="submission" date="2022-07" db="EMBL/GenBank/DDBJ databases">
        <title>Genome Sequence of Physisporinus lineatus.</title>
        <authorList>
            <person name="Buettner E."/>
        </authorList>
    </citation>
    <scope>NUCLEOTIDE SEQUENCE</scope>
    <source>
        <strain evidence="2">VT162</strain>
    </source>
</reference>
<dbReference type="Proteomes" id="UP001212997">
    <property type="component" value="Unassembled WGS sequence"/>
</dbReference>
<name>A0AAD5V8E3_9APHY</name>
<evidence type="ECO:0000313" key="2">
    <source>
        <dbReference type="EMBL" id="KAJ3487092.1"/>
    </source>
</evidence>
<keyword evidence="3" id="KW-1185">Reference proteome</keyword>
<feature type="region of interest" description="Disordered" evidence="1">
    <location>
        <begin position="296"/>
        <end position="315"/>
    </location>
</feature>